<evidence type="ECO:0000256" key="3">
    <source>
        <dbReference type="ARBA" id="ARBA00022692"/>
    </source>
</evidence>
<comment type="subcellular location">
    <subcellularLocation>
        <location evidence="1">Membrane</location>
        <topology evidence="1">Multi-pass membrane protein</topology>
    </subcellularLocation>
</comment>
<proteinExistence type="inferred from homology"/>
<gene>
    <name evidence="8" type="ORF">Ctob_004937</name>
</gene>
<dbReference type="GO" id="GO:0016020">
    <property type="term" value="C:membrane"/>
    <property type="evidence" value="ECO:0007669"/>
    <property type="project" value="UniProtKB-SubCell"/>
</dbReference>
<dbReference type="Gene3D" id="1.20.120.1630">
    <property type="match status" value="1"/>
</dbReference>
<protein>
    <submittedName>
        <fullName evidence="8">3-oxo-5-alpha-steroid 4-dehydrogenase 1</fullName>
    </submittedName>
</protein>
<dbReference type="AlphaFoldDB" id="A0A0M0J4F4"/>
<evidence type="ECO:0000256" key="4">
    <source>
        <dbReference type="ARBA" id="ARBA00022989"/>
    </source>
</evidence>
<evidence type="ECO:0000256" key="2">
    <source>
        <dbReference type="ARBA" id="ARBA00007742"/>
    </source>
</evidence>
<dbReference type="PROSITE" id="PS50244">
    <property type="entry name" value="S5A_REDUCTASE"/>
    <property type="match status" value="1"/>
</dbReference>
<evidence type="ECO:0000256" key="1">
    <source>
        <dbReference type="ARBA" id="ARBA00004141"/>
    </source>
</evidence>
<name>A0A0M0J4F4_9EUKA</name>
<dbReference type="GO" id="GO:0006629">
    <property type="term" value="P:lipid metabolic process"/>
    <property type="evidence" value="ECO:0007669"/>
    <property type="project" value="InterPro"/>
</dbReference>
<reference evidence="9" key="1">
    <citation type="journal article" date="2015" name="PLoS Genet.">
        <title>Genome Sequence and Transcriptome Analyses of Chrysochromulina tobin: Metabolic Tools for Enhanced Algal Fitness in the Prominent Order Prymnesiales (Haptophyceae).</title>
        <authorList>
            <person name="Hovde B.T."/>
            <person name="Deodato C.R."/>
            <person name="Hunsperger H.M."/>
            <person name="Ryken S.A."/>
            <person name="Yost W."/>
            <person name="Jha R.K."/>
            <person name="Patterson J."/>
            <person name="Monnat R.J. Jr."/>
            <person name="Barlow S.B."/>
            <person name="Starkenburg S.R."/>
            <person name="Cattolico R.A."/>
        </authorList>
    </citation>
    <scope>NUCLEOTIDE SEQUENCE</scope>
    <source>
        <strain evidence="9">CCMP291</strain>
    </source>
</reference>
<dbReference type="InterPro" id="IPR001104">
    <property type="entry name" value="3-oxo-5_a-steroid_4-DH_C"/>
</dbReference>
<evidence type="ECO:0000256" key="5">
    <source>
        <dbReference type="ARBA" id="ARBA00023136"/>
    </source>
</evidence>
<organism evidence="8 9">
    <name type="scientific">Chrysochromulina tobinii</name>
    <dbReference type="NCBI Taxonomy" id="1460289"/>
    <lineage>
        <taxon>Eukaryota</taxon>
        <taxon>Haptista</taxon>
        <taxon>Haptophyta</taxon>
        <taxon>Prymnesiophyceae</taxon>
        <taxon>Prymnesiales</taxon>
        <taxon>Chrysochromulinaceae</taxon>
        <taxon>Chrysochromulina</taxon>
    </lineage>
</organism>
<keyword evidence="4 6" id="KW-1133">Transmembrane helix</keyword>
<dbReference type="PANTHER" id="PTHR10556">
    <property type="entry name" value="3-OXO-5-ALPHA-STEROID 4-DEHYDROGENASE"/>
    <property type="match status" value="1"/>
</dbReference>
<evidence type="ECO:0000259" key="7">
    <source>
        <dbReference type="Pfam" id="PF02544"/>
    </source>
</evidence>
<evidence type="ECO:0000313" key="8">
    <source>
        <dbReference type="EMBL" id="KOO21207.1"/>
    </source>
</evidence>
<evidence type="ECO:0000313" key="9">
    <source>
        <dbReference type="Proteomes" id="UP000037460"/>
    </source>
</evidence>
<keyword evidence="3 6" id="KW-0812">Transmembrane</keyword>
<evidence type="ECO:0000256" key="6">
    <source>
        <dbReference type="SAM" id="Phobius"/>
    </source>
</evidence>
<keyword evidence="9" id="KW-1185">Reference proteome</keyword>
<dbReference type="InterPro" id="IPR039357">
    <property type="entry name" value="SRD5A/TECR"/>
</dbReference>
<accession>A0A0M0J4F4</accession>
<dbReference type="PANTHER" id="PTHR10556:SF35">
    <property type="entry name" value="3-OXO-5-ALPHA-STEROID 4-DEHYDROGENASE FAMILY PROTEIN"/>
    <property type="match status" value="1"/>
</dbReference>
<dbReference type="GO" id="GO:0016627">
    <property type="term" value="F:oxidoreductase activity, acting on the CH-CH group of donors"/>
    <property type="evidence" value="ECO:0007669"/>
    <property type="project" value="InterPro"/>
</dbReference>
<sequence length="145" mass="16339">MCITTALPIALFYTLTVFAECRFAHAVDLVDMERTHLIGVALFFTGLAGNLYHHYLLSNLRKADEKEYKIPTGGLFELVAAPHYLFELLGWLGAALVGQHPVHAFVFASMTFYLADRSVAQSTWNRGKFGARYPATRKHLVPYIF</sequence>
<dbReference type="EMBL" id="JWZX01003382">
    <property type="protein sequence ID" value="KOO21207.1"/>
    <property type="molecule type" value="Genomic_DNA"/>
</dbReference>
<dbReference type="Proteomes" id="UP000037460">
    <property type="component" value="Unassembled WGS sequence"/>
</dbReference>
<keyword evidence="5 6" id="KW-0472">Membrane</keyword>
<dbReference type="Pfam" id="PF02544">
    <property type="entry name" value="Steroid_dh"/>
    <property type="match status" value="1"/>
</dbReference>
<dbReference type="OrthoDB" id="5788137at2759"/>
<comment type="similarity">
    <text evidence="2">Belongs to the steroid 5-alpha reductase family.</text>
</comment>
<feature type="transmembrane region" description="Helical" evidence="6">
    <location>
        <begin position="35"/>
        <end position="52"/>
    </location>
</feature>
<feature type="domain" description="3-oxo-5-alpha-steroid 4-dehydrogenase C-terminal" evidence="7">
    <location>
        <begin position="32"/>
        <end position="145"/>
    </location>
</feature>
<comment type="caution">
    <text evidence="8">The sequence shown here is derived from an EMBL/GenBank/DDBJ whole genome shotgun (WGS) entry which is preliminary data.</text>
</comment>